<evidence type="ECO:0000256" key="1">
    <source>
        <dbReference type="ARBA" id="ARBA00004571"/>
    </source>
</evidence>
<dbReference type="PANTHER" id="PTHR30069:SF29">
    <property type="entry name" value="HEMOGLOBIN AND HEMOGLOBIN-HAPTOGLOBIN-BINDING PROTEIN 1-RELATED"/>
    <property type="match status" value="1"/>
</dbReference>
<dbReference type="Pfam" id="PF07715">
    <property type="entry name" value="Plug"/>
    <property type="match status" value="1"/>
</dbReference>
<dbReference type="Gene3D" id="2.40.170.20">
    <property type="entry name" value="TonB-dependent receptor, beta-barrel domain"/>
    <property type="match status" value="1"/>
</dbReference>
<dbReference type="SUPFAM" id="SSF56935">
    <property type="entry name" value="Porins"/>
    <property type="match status" value="1"/>
</dbReference>
<evidence type="ECO:0000256" key="2">
    <source>
        <dbReference type="ARBA" id="ARBA00022448"/>
    </source>
</evidence>
<keyword evidence="6 8" id="KW-0472">Membrane</keyword>
<evidence type="ECO:0000256" key="3">
    <source>
        <dbReference type="ARBA" id="ARBA00022452"/>
    </source>
</evidence>
<keyword evidence="7 8" id="KW-0998">Cell outer membrane</keyword>
<sequence>MSLNKNNIPIFFLIFFSCGAFSQQAKNDTIKIETLEEVVISGQFNPQSIEKSVFEVKVISKRNINQQAANTLADILNQTLNINITQNASTGKSGVSLFGLDAQYFKVLIDNVPVINEEGLGNNIDLTLINLDDIERIEIVEGGMGVQYGANAVSGIINVITKKSSRYKTEIKAYLQEETVGNEYEWFEKGRHIQSVQLRHNFTEELFGTIAYTRNDFGGYWDKKQGEQYDKNDSLRGHEWLPKLQQNTKLLLNFKKNYFNIFYKFDYFNETINKYNETVNLNENPATDTNDPLALDDVYINNRLYHHLNANGLIKKSINYNISFSYQEQTKNIEQYTYRIRKDEQLNKQDAEYLSRKALFSRGTFSNLIKSDAFNLQAGYEITNEKGFGSPLAITVNTDTKTVAQKLNHYDLFSSAEINTSKRFSLRPGARISLTNLFENQYVFSLSTKYLFKNNLELRTIVGSANRTPNYDELYTYFVDVNHNIQGNSNLNPEKGISAFVHLKKQFSLNQDKLLMKNKVSFSYINVKDRIELIIVQQSPLASQYNNIDSYKSLGLFSENSLQYQRIRANFGISVLGISKILDRSTSTKDDFLYNLQLNSNINYVVPKWNTSCSLYFKHVGKQHQFAEKTNEEGNQEFLKGTTDAYSWFDFTVKKTFFKTKFETTLGIRNILNVNSVNTTAFPNDAHNSAPSSVLLGYGRSYFLKLAFNLNL</sequence>
<dbReference type="OrthoDB" id="9764669at2"/>
<keyword evidence="5" id="KW-0732">Signal</keyword>
<evidence type="ECO:0000256" key="7">
    <source>
        <dbReference type="ARBA" id="ARBA00023237"/>
    </source>
</evidence>
<evidence type="ECO:0000313" key="11">
    <source>
        <dbReference type="Proteomes" id="UP000057981"/>
    </source>
</evidence>
<dbReference type="InterPro" id="IPR039426">
    <property type="entry name" value="TonB-dep_rcpt-like"/>
</dbReference>
<dbReference type="GO" id="GO:0015344">
    <property type="term" value="F:siderophore uptake transmembrane transporter activity"/>
    <property type="evidence" value="ECO:0007669"/>
    <property type="project" value="TreeGrafter"/>
</dbReference>
<dbReference type="PATRIC" id="fig|1736674.3.peg.2370"/>
<dbReference type="GO" id="GO:0044718">
    <property type="term" value="P:siderophore transmembrane transport"/>
    <property type="evidence" value="ECO:0007669"/>
    <property type="project" value="TreeGrafter"/>
</dbReference>
<dbReference type="AlphaFoldDB" id="A0A0P0CYM0"/>
<dbReference type="InterPro" id="IPR036942">
    <property type="entry name" value="Beta-barrel_TonB_sf"/>
</dbReference>
<dbReference type="PANTHER" id="PTHR30069">
    <property type="entry name" value="TONB-DEPENDENT OUTER MEMBRANE RECEPTOR"/>
    <property type="match status" value="1"/>
</dbReference>
<accession>A0A0P0CYM0</accession>
<keyword evidence="11" id="KW-1185">Reference proteome</keyword>
<dbReference type="RefSeq" id="WP_054728255.1">
    <property type="nucleotide sequence ID" value="NZ_CP012898.1"/>
</dbReference>
<dbReference type="Proteomes" id="UP000057981">
    <property type="component" value="Chromosome"/>
</dbReference>
<dbReference type="InterPro" id="IPR037066">
    <property type="entry name" value="Plug_dom_sf"/>
</dbReference>
<keyword evidence="10" id="KW-0675">Receptor</keyword>
<dbReference type="InterPro" id="IPR012910">
    <property type="entry name" value="Plug_dom"/>
</dbReference>
<evidence type="ECO:0000313" key="10">
    <source>
        <dbReference type="EMBL" id="ALJ05722.1"/>
    </source>
</evidence>
<gene>
    <name evidence="10" type="ORF">APS56_11560</name>
</gene>
<keyword evidence="4 8" id="KW-0812">Transmembrane</keyword>
<comment type="subcellular location">
    <subcellularLocation>
        <location evidence="1 8">Cell outer membrane</location>
        <topology evidence="1 8">Multi-pass membrane protein</topology>
    </subcellularLocation>
</comment>
<evidence type="ECO:0000256" key="5">
    <source>
        <dbReference type="ARBA" id="ARBA00022729"/>
    </source>
</evidence>
<keyword evidence="3 8" id="KW-1134">Transmembrane beta strand</keyword>
<evidence type="ECO:0000259" key="9">
    <source>
        <dbReference type="Pfam" id="PF07715"/>
    </source>
</evidence>
<proteinExistence type="inferred from homology"/>
<organism evidence="10 11">
    <name type="scientific">Pseudalgibacter alginicilyticus</name>
    <dbReference type="NCBI Taxonomy" id="1736674"/>
    <lineage>
        <taxon>Bacteria</taxon>
        <taxon>Pseudomonadati</taxon>
        <taxon>Bacteroidota</taxon>
        <taxon>Flavobacteriia</taxon>
        <taxon>Flavobacteriales</taxon>
        <taxon>Flavobacteriaceae</taxon>
        <taxon>Pseudalgibacter</taxon>
    </lineage>
</organism>
<dbReference type="PROSITE" id="PS52016">
    <property type="entry name" value="TONB_DEPENDENT_REC_3"/>
    <property type="match status" value="1"/>
</dbReference>
<feature type="domain" description="TonB-dependent receptor plug" evidence="9">
    <location>
        <begin position="51"/>
        <end position="156"/>
    </location>
</feature>
<comment type="similarity">
    <text evidence="8">Belongs to the TonB-dependent receptor family.</text>
</comment>
<evidence type="ECO:0000256" key="8">
    <source>
        <dbReference type="PROSITE-ProRule" id="PRU01360"/>
    </source>
</evidence>
<evidence type="ECO:0000256" key="4">
    <source>
        <dbReference type="ARBA" id="ARBA00022692"/>
    </source>
</evidence>
<keyword evidence="2 8" id="KW-0813">Transport</keyword>
<reference evidence="10 11" key="1">
    <citation type="submission" date="2015-10" db="EMBL/GenBank/DDBJ databases">
        <authorList>
            <person name="Gilbert D.G."/>
        </authorList>
    </citation>
    <scope>NUCLEOTIDE SEQUENCE [LARGE SCALE GENOMIC DNA]</scope>
    <source>
        <strain evidence="11">HZ-22</strain>
    </source>
</reference>
<name>A0A0P0CYM0_9FLAO</name>
<dbReference type="KEGG" id="ahz:APS56_11560"/>
<evidence type="ECO:0000256" key="6">
    <source>
        <dbReference type="ARBA" id="ARBA00023136"/>
    </source>
</evidence>
<dbReference type="PROSITE" id="PS51257">
    <property type="entry name" value="PROKAR_LIPOPROTEIN"/>
    <property type="match status" value="1"/>
</dbReference>
<dbReference type="GO" id="GO:0009279">
    <property type="term" value="C:cell outer membrane"/>
    <property type="evidence" value="ECO:0007669"/>
    <property type="project" value="UniProtKB-SubCell"/>
</dbReference>
<dbReference type="EMBL" id="CP012898">
    <property type="protein sequence ID" value="ALJ05722.1"/>
    <property type="molecule type" value="Genomic_DNA"/>
</dbReference>
<dbReference type="STRING" id="1736674.APS56_11560"/>
<dbReference type="Gene3D" id="2.170.130.10">
    <property type="entry name" value="TonB-dependent receptor, plug domain"/>
    <property type="match status" value="1"/>
</dbReference>
<protein>
    <submittedName>
        <fullName evidence="10">TonB-dependent receptor</fullName>
    </submittedName>
</protein>